<proteinExistence type="predicted"/>
<dbReference type="RefSeq" id="WP_121906913.1">
    <property type="nucleotide sequence ID" value="NZ_REFC01000012.1"/>
</dbReference>
<gene>
    <name evidence="7" type="ORF">BXY75_1343</name>
</gene>
<keyword evidence="5" id="KW-0732">Signal</keyword>
<dbReference type="SMART" id="SM00342">
    <property type="entry name" value="HTH_ARAC"/>
    <property type="match status" value="1"/>
</dbReference>
<feature type="signal peptide" evidence="5">
    <location>
        <begin position="1"/>
        <end position="18"/>
    </location>
</feature>
<comment type="caution">
    <text evidence="7">The sequence shown here is derived from an EMBL/GenBank/DDBJ whole genome shotgun (WGS) entry which is preliminary data.</text>
</comment>
<dbReference type="Pfam" id="PF12833">
    <property type="entry name" value="HTH_18"/>
    <property type="match status" value="1"/>
</dbReference>
<protein>
    <submittedName>
        <fullName evidence="7">AraC-like DNA-binding protein</fullName>
    </submittedName>
</protein>
<dbReference type="PANTHER" id="PTHR43280">
    <property type="entry name" value="ARAC-FAMILY TRANSCRIPTIONAL REGULATOR"/>
    <property type="match status" value="1"/>
</dbReference>
<dbReference type="EMBL" id="REFC01000012">
    <property type="protein sequence ID" value="RMA64467.1"/>
    <property type="molecule type" value="Genomic_DNA"/>
</dbReference>
<accession>A0A3L9YXB3</accession>
<sequence>MKFCLSVLCILVCQFINAQDLSPSHLKTLDDEELLTLFNEVVIDSLKAEVVARTYLNRARQKHDTIKMARGYDRLARIFHPEKNIQFADSIIELTKDLDNITYPGLGYILKSYEYQGLGKLIFATENAITAYDIAIERDNMSQQIYLLDLLIKHKAIWGNKLEALNLQRLRHKLMNDKEYLRDVKSSTREGAYGYLKEIHLENELSSILNFAFCYINLKKMDSAEFYINRGINTAESYVGYTNESDFYYYLFLELSIENDYNLKKYKKSIDEADELIKAQKGNISNQSYLNVYLFKGLSLLKLGKKVEGIENLNKADSIFDSMDKLLFLPNQRLLFESLVEFYDKIGHTEKQIHYRNKLLFVDSIFKKNYQFFEPDLIKKFETPNLIREKENLISELKLKNKKSKSKLWWVGSAVILFLIATGYYFNRQLVYKRKFERLIVTSKGEALKDEKRIVKTPEMSSEIFDSILSCLTDYEMKKGYLSQKTSLNSMATIFKTNSRYLSKVINMQKEKNFPQYINDLRVEYALQELTENPVFRKYSIKAIAADCGFKGAESFSKAFYKRHGIYPSYCIKKLSNRLKT</sequence>
<dbReference type="Gene3D" id="1.10.10.60">
    <property type="entry name" value="Homeodomain-like"/>
    <property type="match status" value="2"/>
</dbReference>
<keyword evidence="4" id="KW-0472">Membrane</keyword>
<dbReference type="AlphaFoldDB" id="A0A3L9YXB3"/>
<dbReference type="OrthoDB" id="5295174at2"/>
<dbReference type="InterPro" id="IPR009057">
    <property type="entry name" value="Homeodomain-like_sf"/>
</dbReference>
<dbReference type="GO" id="GO:0003700">
    <property type="term" value="F:DNA-binding transcription factor activity"/>
    <property type="evidence" value="ECO:0007669"/>
    <property type="project" value="InterPro"/>
</dbReference>
<dbReference type="PROSITE" id="PS01124">
    <property type="entry name" value="HTH_ARAC_FAMILY_2"/>
    <property type="match status" value="1"/>
</dbReference>
<dbReference type="Proteomes" id="UP000271339">
    <property type="component" value="Unassembled WGS sequence"/>
</dbReference>
<evidence type="ECO:0000259" key="6">
    <source>
        <dbReference type="PROSITE" id="PS01124"/>
    </source>
</evidence>
<keyword evidence="4" id="KW-0812">Transmembrane</keyword>
<feature type="transmembrane region" description="Helical" evidence="4">
    <location>
        <begin position="408"/>
        <end position="426"/>
    </location>
</feature>
<feature type="chain" id="PRO_5017982010" evidence="5">
    <location>
        <begin position="19"/>
        <end position="581"/>
    </location>
</feature>
<evidence type="ECO:0000256" key="3">
    <source>
        <dbReference type="ARBA" id="ARBA00023163"/>
    </source>
</evidence>
<keyword evidence="2 7" id="KW-0238">DNA-binding</keyword>
<name>A0A3L9YXB3_9FLAO</name>
<evidence type="ECO:0000313" key="7">
    <source>
        <dbReference type="EMBL" id="RMA64467.1"/>
    </source>
</evidence>
<keyword evidence="8" id="KW-1185">Reference proteome</keyword>
<keyword evidence="1" id="KW-0805">Transcription regulation</keyword>
<evidence type="ECO:0000313" key="8">
    <source>
        <dbReference type="Proteomes" id="UP000271339"/>
    </source>
</evidence>
<evidence type="ECO:0000256" key="1">
    <source>
        <dbReference type="ARBA" id="ARBA00023015"/>
    </source>
</evidence>
<evidence type="ECO:0000256" key="2">
    <source>
        <dbReference type="ARBA" id="ARBA00023125"/>
    </source>
</evidence>
<dbReference type="PANTHER" id="PTHR43280:SF29">
    <property type="entry name" value="ARAC-FAMILY TRANSCRIPTIONAL REGULATOR"/>
    <property type="match status" value="1"/>
</dbReference>
<dbReference type="GO" id="GO:0043565">
    <property type="term" value="F:sequence-specific DNA binding"/>
    <property type="evidence" value="ECO:0007669"/>
    <property type="project" value="InterPro"/>
</dbReference>
<dbReference type="SUPFAM" id="SSF48452">
    <property type="entry name" value="TPR-like"/>
    <property type="match status" value="1"/>
</dbReference>
<evidence type="ECO:0000256" key="4">
    <source>
        <dbReference type="SAM" id="Phobius"/>
    </source>
</evidence>
<dbReference type="InterPro" id="IPR018060">
    <property type="entry name" value="HTH_AraC"/>
</dbReference>
<feature type="domain" description="HTH araC/xylS-type" evidence="6">
    <location>
        <begin position="466"/>
        <end position="574"/>
    </location>
</feature>
<reference evidence="7 8" key="1">
    <citation type="submission" date="2018-10" db="EMBL/GenBank/DDBJ databases">
        <title>Genomic Encyclopedia of Archaeal and Bacterial Type Strains, Phase II (KMG-II): from individual species to whole genera.</title>
        <authorList>
            <person name="Goeker M."/>
        </authorList>
    </citation>
    <scope>NUCLEOTIDE SEQUENCE [LARGE SCALE GENOMIC DNA]</scope>
    <source>
        <strain evidence="7 8">DSM 23424</strain>
    </source>
</reference>
<organism evidence="7 8">
    <name type="scientific">Ulvibacter antarcticus</name>
    <dbReference type="NCBI Taxonomy" id="442714"/>
    <lineage>
        <taxon>Bacteria</taxon>
        <taxon>Pseudomonadati</taxon>
        <taxon>Bacteroidota</taxon>
        <taxon>Flavobacteriia</taxon>
        <taxon>Flavobacteriales</taxon>
        <taxon>Flavobacteriaceae</taxon>
        <taxon>Ulvibacter</taxon>
    </lineage>
</organism>
<keyword evidence="3" id="KW-0804">Transcription</keyword>
<dbReference type="InterPro" id="IPR011990">
    <property type="entry name" value="TPR-like_helical_dom_sf"/>
</dbReference>
<evidence type="ECO:0000256" key="5">
    <source>
        <dbReference type="SAM" id="SignalP"/>
    </source>
</evidence>
<dbReference type="SUPFAM" id="SSF46689">
    <property type="entry name" value="Homeodomain-like"/>
    <property type="match status" value="1"/>
</dbReference>
<keyword evidence="4" id="KW-1133">Transmembrane helix</keyword>
<dbReference type="Gene3D" id="1.25.40.10">
    <property type="entry name" value="Tetratricopeptide repeat domain"/>
    <property type="match status" value="1"/>
</dbReference>